<keyword evidence="4" id="KW-1185">Reference proteome</keyword>
<dbReference type="InterPro" id="IPR001810">
    <property type="entry name" value="F-box_dom"/>
</dbReference>
<evidence type="ECO:0000313" key="4">
    <source>
        <dbReference type="Proteomes" id="UP001221413"/>
    </source>
</evidence>
<reference evidence="3" key="1">
    <citation type="submission" date="2023-01" db="EMBL/GenBank/DDBJ databases">
        <title>The chitinases involved in constricting ring structure development in the nematode-trapping fungus Drechslerella dactyloides.</title>
        <authorList>
            <person name="Wang R."/>
            <person name="Zhang L."/>
            <person name="Tang P."/>
            <person name="Li S."/>
            <person name="Liang L."/>
        </authorList>
    </citation>
    <scope>NUCLEOTIDE SEQUENCE</scope>
    <source>
        <strain evidence="3">YMF1.00031</strain>
    </source>
</reference>
<evidence type="ECO:0000313" key="3">
    <source>
        <dbReference type="EMBL" id="KAJ6263650.1"/>
    </source>
</evidence>
<name>A0AAD6NMT8_DREDA</name>
<dbReference type="AlphaFoldDB" id="A0AAD6NMT8"/>
<sequence>MSSSGKEGIGSRDQPPPTIGVLSNETLDRVFQFLDYTDYQSCALTCDWFHAVLTRRIYRSKVLSVNPLIHGPWPGKWPSGYGAFVRHAASVRELELLYSNSVNPTNDTEKRLMYKVMALPDTYNAVVHKRNILNFLKPFEFLEKLDLEEWNIPNLGIFFDVVKRQLETKLSLTCLTLSPCLDIVYDYTEMERQVWEPQAIKSLFAFSSSVYETSHSIFFPAKIISSALQPLPLRTSLHVYTVAMDKTPTLEPVQQSRPSSRREFGGVPVEVATSIIEYLDRDTAKALSLTCRSLRQLAIPEVFRHVSTDGNRLFLDPYLYRMYRKHLEYTRGITLTIRKCCLEEIGADTTTTDSDKLRSLIWWLQPFNNIRCFKLRSCDNTRWYTYLQVITWALKSLPCLKDLGLVVNAPEKSHVYFTRALALCELFISRPPTTVCQLETLELSFPGAYVDTPTLALSPFTLKILEFLNGFPKAMATTKTLKLSMGDTLHREYQAAAQLDPQVRSQLFLRLPMLETLILDCADLLMDKFMVPVSADTLRRVRHIFVPFSWRLGITPQRIKDQFPGVTELSTPIPDLPITSFERSDRLSRAEGLVWWRRKARKFCYETPQIQTVNVCEKLDTIDLGGPKLVPLERWSISRSPGGYAMMALEQRNWIDESEGLDSEGDWAENDEDEGPVGVELADPCDNTLDTPRLLKMEKGSNVASARRRPSTALQYLPTELVLQILKHGELTDRDRAAFAATCRRFKEIAYPLLYRKFDWVAPFQSTSLLERWVGQLGLLIEFLLEPLVSALFTMFGNGKILDKKCIAFERKARLVREMSVLGGYQYYKDCGVLIRYYGPRDHGDSFVNLFHPFGGLVRIELDERAALTWHGYLRVVANILVTKPRLKSLTLRHRLGLQPTDKTTADMVPIMEILASNGGVVTRLKTLSVILGRRFEASEMGYEHFVQLMELLASAVKDVTTFEVFANYSKLDENDTVLRGESVKPWVMPKLQAAQLHVHGFPTVCPVRSIVGESIAGVRKLKVVCDIVKADLGLVGENLSAFEALEELEIWDPMWATDWEYTEEELRPFCAKLSILKEFLPKLRVLRWTLGQQNGIICCVFSFEANDPRNVLSIRRSQDVLPREKVAESLPDRLRYIKQGYILAGAATGAPLVQHRVY</sequence>
<feature type="compositionally biased region" description="Acidic residues" evidence="1">
    <location>
        <begin position="660"/>
        <end position="675"/>
    </location>
</feature>
<organism evidence="3 4">
    <name type="scientific">Drechslerella dactyloides</name>
    <name type="common">Nematode-trapping fungus</name>
    <name type="synonym">Arthrobotrys dactyloides</name>
    <dbReference type="NCBI Taxonomy" id="74499"/>
    <lineage>
        <taxon>Eukaryota</taxon>
        <taxon>Fungi</taxon>
        <taxon>Dikarya</taxon>
        <taxon>Ascomycota</taxon>
        <taxon>Pezizomycotina</taxon>
        <taxon>Orbiliomycetes</taxon>
        <taxon>Orbiliales</taxon>
        <taxon>Orbiliaceae</taxon>
        <taxon>Drechslerella</taxon>
    </lineage>
</organism>
<protein>
    <recommendedName>
        <fullName evidence="2">F-box domain-containing protein</fullName>
    </recommendedName>
</protein>
<gene>
    <name evidence="3" type="ORF">Dda_2218</name>
</gene>
<proteinExistence type="predicted"/>
<dbReference type="Pfam" id="PF12937">
    <property type="entry name" value="F-box-like"/>
    <property type="match status" value="1"/>
</dbReference>
<dbReference type="InterPro" id="IPR036047">
    <property type="entry name" value="F-box-like_dom_sf"/>
</dbReference>
<dbReference type="Proteomes" id="UP001221413">
    <property type="component" value="Unassembled WGS sequence"/>
</dbReference>
<feature type="region of interest" description="Disordered" evidence="1">
    <location>
        <begin position="660"/>
        <end position="680"/>
    </location>
</feature>
<dbReference type="EMBL" id="JAQGDS010000002">
    <property type="protein sequence ID" value="KAJ6263650.1"/>
    <property type="molecule type" value="Genomic_DNA"/>
</dbReference>
<dbReference type="SMART" id="SM00256">
    <property type="entry name" value="FBOX"/>
    <property type="match status" value="3"/>
</dbReference>
<dbReference type="SUPFAM" id="SSF81383">
    <property type="entry name" value="F-box domain"/>
    <property type="match status" value="2"/>
</dbReference>
<dbReference type="CDD" id="cd09917">
    <property type="entry name" value="F-box_SF"/>
    <property type="match status" value="1"/>
</dbReference>
<evidence type="ECO:0000256" key="1">
    <source>
        <dbReference type="SAM" id="MobiDB-lite"/>
    </source>
</evidence>
<dbReference type="PROSITE" id="PS50181">
    <property type="entry name" value="FBOX"/>
    <property type="match status" value="1"/>
</dbReference>
<comment type="caution">
    <text evidence="3">The sequence shown here is derived from an EMBL/GenBank/DDBJ whole genome shotgun (WGS) entry which is preliminary data.</text>
</comment>
<feature type="domain" description="F-box" evidence="2">
    <location>
        <begin position="711"/>
        <end position="758"/>
    </location>
</feature>
<accession>A0AAD6NMT8</accession>
<evidence type="ECO:0000259" key="2">
    <source>
        <dbReference type="PROSITE" id="PS50181"/>
    </source>
</evidence>